<reference evidence="3 4" key="1">
    <citation type="submission" date="2019-07" db="EMBL/GenBank/DDBJ databases">
        <title>Draft genome assembly of a fouling barnacle, Amphibalanus amphitrite (Darwin, 1854): The first reference genome for Thecostraca.</title>
        <authorList>
            <person name="Kim W."/>
        </authorList>
    </citation>
    <scope>NUCLEOTIDE SEQUENCE [LARGE SCALE GENOMIC DNA]</scope>
    <source>
        <strain evidence="3">SNU_AA5</strain>
        <tissue evidence="3">Soma without cirri and trophi</tissue>
    </source>
</reference>
<feature type="region of interest" description="Disordered" evidence="2">
    <location>
        <begin position="428"/>
        <end position="547"/>
    </location>
</feature>
<dbReference type="GO" id="GO:0016460">
    <property type="term" value="C:myosin II complex"/>
    <property type="evidence" value="ECO:0007669"/>
    <property type="project" value="TreeGrafter"/>
</dbReference>
<evidence type="ECO:0000256" key="1">
    <source>
        <dbReference type="SAM" id="Coils"/>
    </source>
</evidence>
<accession>A0A6A4VIS5</accession>
<feature type="region of interest" description="Disordered" evidence="2">
    <location>
        <begin position="289"/>
        <end position="336"/>
    </location>
</feature>
<dbReference type="GO" id="GO:0032982">
    <property type="term" value="C:myosin filament"/>
    <property type="evidence" value="ECO:0007669"/>
    <property type="project" value="TreeGrafter"/>
</dbReference>
<sequence length="623" mass="68796">MRLAPGYRLQRQKVKLESVARDLNKLKSVFLRYRPAWHLRAAIGGSLRDLRALRGGRPLPACPAKQLRSNIAQLKKQLETAQARVAELETSLDDIRQKLPQMSAEADRAYMELQVREWSLVTDRVQWERTSTKLQAALHETVQLTARLQAARAELEAERRLTGQMRQRLDQADAHMKSQLKTVMEELHQLRRSADTLPAPQVDWPRKYEELLDRCQEWQEECLARQKDCITMEQRLGMLAKQDKAPQEKLPEPAALGGGGGAPAADAAQLARLERQLQTLLAAVTRVATAPPGQPARARSVPEIPVPSPRGSERRWSGPADTSSGTIGTADGFSRGVELRPLTPIRDTSQSSLDADGCFRSSFVAEERGGQGAPLSAVQTALGTARSDGTSGSVVVPELAPLLQRVTEIISEVERQRDQLATQGHLLEEYRGRAEGHRTVERRTAAATQQTSSRSDPARVEGTEEEEEEEPCRDGEQSRVSRRTAEAGGDDGRPQRANAAQDAQTQSSGSAGGGGGGSLPLPAPPGQPLPPRRHRSNSRRRDNERQERLAHFRALQQLLDKMTVTSDSGTPVSRPLTEPDIPDLSELRAQWRHLETMVRDETESARTRSDVVLRLSGISEPSQ</sequence>
<dbReference type="GO" id="GO:0000146">
    <property type="term" value="F:microfilament motor activity"/>
    <property type="evidence" value="ECO:0007669"/>
    <property type="project" value="TreeGrafter"/>
</dbReference>
<feature type="compositionally biased region" description="Pro residues" evidence="2">
    <location>
        <begin position="521"/>
        <end position="530"/>
    </location>
</feature>
<feature type="compositionally biased region" description="Basic and acidic residues" evidence="2">
    <location>
        <begin position="472"/>
        <end position="494"/>
    </location>
</feature>
<dbReference type="AlphaFoldDB" id="A0A6A4VIS5"/>
<proteinExistence type="predicted"/>
<dbReference type="PANTHER" id="PTHR45615:SF40">
    <property type="entry name" value="MYOSIN HEAVY CHAIN, NON-MUSCLE"/>
    <property type="match status" value="1"/>
</dbReference>
<protein>
    <submittedName>
        <fullName evidence="3">Uncharacterized protein</fullName>
    </submittedName>
</protein>
<feature type="compositionally biased region" description="Polar residues" evidence="2">
    <location>
        <begin position="446"/>
        <end position="455"/>
    </location>
</feature>
<dbReference type="GO" id="GO:0051015">
    <property type="term" value="F:actin filament binding"/>
    <property type="evidence" value="ECO:0007669"/>
    <property type="project" value="TreeGrafter"/>
</dbReference>
<dbReference type="Proteomes" id="UP000440578">
    <property type="component" value="Unassembled WGS sequence"/>
</dbReference>
<dbReference type="PANTHER" id="PTHR45615">
    <property type="entry name" value="MYOSIN HEAVY CHAIN, NON-MUSCLE"/>
    <property type="match status" value="1"/>
</dbReference>
<dbReference type="GO" id="GO:0005737">
    <property type="term" value="C:cytoplasm"/>
    <property type="evidence" value="ECO:0007669"/>
    <property type="project" value="TreeGrafter"/>
</dbReference>
<evidence type="ECO:0000313" key="4">
    <source>
        <dbReference type="Proteomes" id="UP000440578"/>
    </source>
</evidence>
<dbReference type="OrthoDB" id="6401954at2759"/>
<feature type="coiled-coil region" evidence="1">
    <location>
        <begin position="134"/>
        <end position="161"/>
    </location>
</feature>
<dbReference type="EMBL" id="VIIS01001714">
    <property type="protein sequence ID" value="KAF0293925.1"/>
    <property type="molecule type" value="Genomic_DNA"/>
</dbReference>
<comment type="caution">
    <text evidence="3">The sequence shown here is derived from an EMBL/GenBank/DDBJ whole genome shotgun (WGS) entry which is preliminary data.</text>
</comment>
<name>A0A6A4VIS5_AMPAM</name>
<evidence type="ECO:0000313" key="3">
    <source>
        <dbReference type="EMBL" id="KAF0293925.1"/>
    </source>
</evidence>
<evidence type="ECO:0000256" key="2">
    <source>
        <dbReference type="SAM" id="MobiDB-lite"/>
    </source>
</evidence>
<gene>
    <name evidence="3" type="ORF">FJT64_008323</name>
</gene>
<feature type="region of interest" description="Disordered" evidence="2">
    <location>
        <begin position="240"/>
        <end position="264"/>
    </location>
</feature>
<keyword evidence="1" id="KW-0175">Coiled coil</keyword>
<feature type="coiled-coil region" evidence="1">
    <location>
        <begin position="64"/>
        <end position="105"/>
    </location>
</feature>
<feature type="compositionally biased region" description="Basic and acidic residues" evidence="2">
    <location>
        <begin position="428"/>
        <end position="444"/>
    </location>
</feature>
<keyword evidence="4" id="KW-1185">Reference proteome</keyword>
<organism evidence="3 4">
    <name type="scientific">Amphibalanus amphitrite</name>
    <name type="common">Striped barnacle</name>
    <name type="synonym">Balanus amphitrite</name>
    <dbReference type="NCBI Taxonomy" id="1232801"/>
    <lineage>
        <taxon>Eukaryota</taxon>
        <taxon>Metazoa</taxon>
        <taxon>Ecdysozoa</taxon>
        <taxon>Arthropoda</taxon>
        <taxon>Crustacea</taxon>
        <taxon>Multicrustacea</taxon>
        <taxon>Cirripedia</taxon>
        <taxon>Thoracica</taxon>
        <taxon>Thoracicalcarea</taxon>
        <taxon>Balanomorpha</taxon>
        <taxon>Balanoidea</taxon>
        <taxon>Balanidae</taxon>
        <taxon>Amphibalaninae</taxon>
        <taxon>Amphibalanus</taxon>
    </lineage>
</organism>
<feature type="compositionally biased region" description="Basic and acidic residues" evidence="2">
    <location>
        <begin position="241"/>
        <end position="251"/>
    </location>
</feature>